<sequence>MMSSADDEEPPPPPDHDRVDLWQQTLQLTDDWRFKYLTKQQRCSFLDGDSLRQQLVIQLPNIKTAAVAASTGQDIAKKRPQQRKPLRQSNIVER</sequence>
<gene>
    <name evidence="2" type="ORF">TELCIR_11163</name>
</gene>
<organism evidence="2 3">
    <name type="scientific">Teladorsagia circumcincta</name>
    <name type="common">Brown stomach worm</name>
    <name type="synonym">Ostertagia circumcincta</name>
    <dbReference type="NCBI Taxonomy" id="45464"/>
    <lineage>
        <taxon>Eukaryota</taxon>
        <taxon>Metazoa</taxon>
        <taxon>Ecdysozoa</taxon>
        <taxon>Nematoda</taxon>
        <taxon>Chromadorea</taxon>
        <taxon>Rhabditida</taxon>
        <taxon>Rhabditina</taxon>
        <taxon>Rhabditomorpha</taxon>
        <taxon>Strongyloidea</taxon>
        <taxon>Trichostrongylidae</taxon>
        <taxon>Teladorsagia</taxon>
    </lineage>
</organism>
<evidence type="ECO:0000313" key="3">
    <source>
        <dbReference type="Proteomes" id="UP000230423"/>
    </source>
</evidence>
<name>A0A2G9UA62_TELCI</name>
<proteinExistence type="predicted"/>
<protein>
    <submittedName>
        <fullName evidence="2">Uncharacterized protein</fullName>
    </submittedName>
</protein>
<feature type="region of interest" description="Disordered" evidence="1">
    <location>
        <begin position="71"/>
        <end position="94"/>
    </location>
</feature>
<dbReference type="EMBL" id="KZ347810">
    <property type="protein sequence ID" value="PIO67104.1"/>
    <property type="molecule type" value="Genomic_DNA"/>
</dbReference>
<keyword evidence="3" id="KW-1185">Reference proteome</keyword>
<dbReference type="Proteomes" id="UP000230423">
    <property type="component" value="Unassembled WGS sequence"/>
</dbReference>
<dbReference type="OrthoDB" id="10541655at2759"/>
<evidence type="ECO:0000256" key="1">
    <source>
        <dbReference type="SAM" id="MobiDB-lite"/>
    </source>
</evidence>
<reference evidence="2 3" key="1">
    <citation type="submission" date="2015-09" db="EMBL/GenBank/DDBJ databases">
        <title>Draft genome of the parasitic nematode Teladorsagia circumcincta isolate WARC Sus (inbred).</title>
        <authorList>
            <person name="Mitreva M."/>
        </authorList>
    </citation>
    <scope>NUCLEOTIDE SEQUENCE [LARGE SCALE GENOMIC DNA]</scope>
    <source>
        <strain evidence="2 3">S</strain>
    </source>
</reference>
<evidence type="ECO:0000313" key="2">
    <source>
        <dbReference type="EMBL" id="PIO67104.1"/>
    </source>
</evidence>
<accession>A0A2G9UA62</accession>
<dbReference type="AlphaFoldDB" id="A0A2G9UA62"/>